<dbReference type="EMBL" id="OFSQ01000009">
    <property type="protein sequence ID" value="SOY47984.1"/>
    <property type="molecule type" value="Genomic_DNA"/>
</dbReference>
<dbReference type="Proteomes" id="UP000256780">
    <property type="component" value="Chromosome CBM2587_a"/>
</dbReference>
<dbReference type="AlphaFoldDB" id="A0A975WY35"/>
<gene>
    <name evidence="1" type="ORF">CBM2587_A170050</name>
</gene>
<accession>A0A975WY35</accession>
<sequence>MQHLVFENLTHCPCEGYSIARGHQNSANAVLNDLC</sequence>
<evidence type="ECO:0000313" key="2">
    <source>
        <dbReference type="Proteomes" id="UP000256780"/>
    </source>
</evidence>
<protein>
    <submittedName>
        <fullName evidence="1">Uncharacterized protein</fullName>
    </submittedName>
</protein>
<reference evidence="1 2" key="1">
    <citation type="submission" date="2018-01" db="EMBL/GenBank/DDBJ databases">
        <authorList>
            <person name="Clerissi C."/>
        </authorList>
    </citation>
    <scope>NUCLEOTIDE SEQUENCE [LARGE SCALE GENOMIC DNA]</scope>
    <source>
        <strain evidence="1">Cupriavidus sp. LMG 19464</strain>
    </source>
</reference>
<name>A0A975WY35_9BURK</name>
<evidence type="ECO:0000313" key="1">
    <source>
        <dbReference type="EMBL" id="SOY47984.1"/>
    </source>
</evidence>
<comment type="caution">
    <text evidence="1">The sequence shown here is derived from an EMBL/GenBank/DDBJ whole genome shotgun (WGS) entry which is preliminary data.</text>
</comment>
<organism evidence="1 2">
    <name type="scientific">Cupriavidus taiwanensis</name>
    <dbReference type="NCBI Taxonomy" id="164546"/>
    <lineage>
        <taxon>Bacteria</taxon>
        <taxon>Pseudomonadati</taxon>
        <taxon>Pseudomonadota</taxon>
        <taxon>Betaproteobacteria</taxon>
        <taxon>Burkholderiales</taxon>
        <taxon>Burkholderiaceae</taxon>
        <taxon>Cupriavidus</taxon>
    </lineage>
</organism>
<proteinExistence type="predicted"/>